<dbReference type="EMBL" id="KE148152">
    <property type="protein sequence ID" value="EPE06787.1"/>
    <property type="molecule type" value="Genomic_DNA"/>
</dbReference>
<gene>
    <name evidence="1" type="ORF">F503_03214</name>
</gene>
<reference evidence="1 2" key="1">
    <citation type="journal article" date="2013" name="BMC Genomics">
        <title>The genome and transcriptome of the pine saprophyte Ophiostoma piceae, and a comparison with the bark beetle-associated pine pathogen Grosmannia clavigera.</title>
        <authorList>
            <person name="Haridas S."/>
            <person name="Wang Y."/>
            <person name="Lim L."/>
            <person name="Massoumi Alamouti S."/>
            <person name="Jackman S."/>
            <person name="Docking R."/>
            <person name="Robertson G."/>
            <person name="Birol I."/>
            <person name="Bohlmann J."/>
            <person name="Breuil C."/>
        </authorList>
    </citation>
    <scope>NUCLEOTIDE SEQUENCE [LARGE SCALE GENOMIC DNA]</scope>
    <source>
        <strain evidence="1 2">UAMH 11346</strain>
    </source>
</reference>
<organism evidence="1 2">
    <name type="scientific">Ophiostoma piceae (strain UAMH 11346)</name>
    <name type="common">Sap stain fungus</name>
    <dbReference type="NCBI Taxonomy" id="1262450"/>
    <lineage>
        <taxon>Eukaryota</taxon>
        <taxon>Fungi</taxon>
        <taxon>Dikarya</taxon>
        <taxon>Ascomycota</taxon>
        <taxon>Pezizomycotina</taxon>
        <taxon>Sordariomycetes</taxon>
        <taxon>Sordariomycetidae</taxon>
        <taxon>Ophiostomatales</taxon>
        <taxon>Ophiostomataceae</taxon>
        <taxon>Ophiostoma</taxon>
    </lineage>
</organism>
<accession>S3C218</accession>
<dbReference type="HOGENOM" id="CLU_1062084_0_0_1"/>
<protein>
    <submittedName>
        <fullName evidence="1">Uncharacterized protein</fullName>
    </submittedName>
</protein>
<sequence>MPWSYIRYPSRQRRTRNSLRLVSKVRLLLALADEIVDQLHGHALLLAALAAGHDHVPHVPPRAVLDGLETPHLRRDPALAGIEVHDVAHQHFLVAEALDQKLVGKVLGHLSGRLVEQGAARDVAEEPVGVLAAAVVDTALLGGALDAAGDDLVDVDVLDGLGGVNRVLGGLRGGTGGLRDVQRHGGSVDALADEEADALERQHGLEAVGQGFVLADGLAGGSRRRDRRKSAYHLPFSIEVVDVLGLGGGHDLEQLMTFDVMR</sequence>
<keyword evidence="2" id="KW-1185">Reference proteome</keyword>
<dbReference type="Proteomes" id="UP000016923">
    <property type="component" value="Unassembled WGS sequence"/>
</dbReference>
<evidence type="ECO:0000313" key="1">
    <source>
        <dbReference type="EMBL" id="EPE06787.1"/>
    </source>
</evidence>
<evidence type="ECO:0000313" key="2">
    <source>
        <dbReference type="Proteomes" id="UP000016923"/>
    </source>
</evidence>
<dbReference type="VEuPathDB" id="FungiDB:F503_03214"/>
<proteinExistence type="predicted"/>
<dbReference type="AlphaFoldDB" id="S3C218"/>
<name>S3C218_OPHP1</name>